<keyword evidence="2" id="KW-0012">Acyltransferase</keyword>
<protein>
    <submittedName>
        <fullName evidence="2">Putative acyltransferase</fullName>
    </submittedName>
</protein>
<dbReference type="Proteomes" id="UP000663586">
    <property type="component" value="Chromosome"/>
</dbReference>
<feature type="compositionally biased region" description="Acidic residues" evidence="1">
    <location>
        <begin position="167"/>
        <end position="183"/>
    </location>
</feature>
<feature type="compositionally biased region" description="Polar residues" evidence="1">
    <location>
        <begin position="142"/>
        <end position="151"/>
    </location>
</feature>
<reference evidence="2" key="1">
    <citation type="submission" date="2020-11" db="EMBL/GenBank/DDBJ databases">
        <title>Carbohydrate-dependent, anaerobic sulfur respiration: A novel catabolism in halophilic archaea.</title>
        <authorList>
            <person name="Sorokin D.Y."/>
            <person name="Messina E."/>
            <person name="Smedile F."/>
            <person name="La Cono V."/>
            <person name="Hallsworth J.E."/>
            <person name="Yakimov M.M."/>
        </authorList>
    </citation>
    <scope>NUCLEOTIDE SEQUENCE</scope>
    <source>
        <strain evidence="2">AArc-S</strain>
    </source>
</reference>
<feature type="region of interest" description="Disordered" evidence="1">
    <location>
        <begin position="112"/>
        <end position="206"/>
    </location>
</feature>
<gene>
    <name evidence="2" type="ORF">AArcS_0386</name>
</gene>
<name>A0A897MTR2_9EURY</name>
<dbReference type="EMBL" id="CP064786">
    <property type="protein sequence ID" value="QSG01615.1"/>
    <property type="molecule type" value="Genomic_DNA"/>
</dbReference>
<keyword evidence="3" id="KW-1185">Reference proteome</keyword>
<sequence length="264" mass="27902">MYYLVMKRRAFLGLGATSVGVGALYSTGAFSSVSAGRGISMSASDDPAALVGLDIADEVESNSLNELLTVTNNFNNTFDFTIELTGDASKEDFNLVINGEEEGNFATVAVDPGSEESQQINIDIDGGGHNEADEISFDVDVSGQNGESVSLSRDGIGVTNPGPGGGNDDDEDPPEEGDEEDAEITLSFDNRSGNSDNRDYSWTTDPIIEGGSVEFRVNDDLIEDGLPQNEDDYRDSNGRSGDTVTVVLVNDDGDEVTSDSVTLP</sequence>
<evidence type="ECO:0000256" key="1">
    <source>
        <dbReference type="SAM" id="MobiDB-lite"/>
    </source>
</evidence>
<evidence type="ECO:0000313" key="3">
    <source>
        <dbReference type="Proteomes" id="UP000663586"/>
    </source>
</evidence>
<organism evidence="2 3">
    <name type="scientific">Natranaeroarchaeum sulfidigenes</name>
    <dbReference type="NCBI Taxonomy" id="2784880"/>
    <lineage>
        <taxon>Archaea</taxon>
        <taxon>Methanobacteriati</taxon>
        <taxon>Methanobacteriota</taxon>
        <taxon>Stenosarchaea group</taxon>
        <taxon>Halobacteria</taxon>
        <taxon>Halobacteriales</taxon>
        <taxon>Natronoarchaeaceae</taxon>
        <taxon>Natranaeroarchaeum</taxon>
    </lineage>
</organism>
<keyword evidence="2" id="KW-0808">Transferase</keyword>
<feature type="region of interest" description="Disordered" evidence="1">
    <location>
        <begin position="223"/>
        <end position="244"/>
    </location>
</feature>
<evidence type="ECO:0000313" key="2">
    <source>
        <dbReference type="EMBL" id="QSG01615.1"/>
    </source>
</evidence>
<proteinExistence type="predicted"/>
<dbReference type="AlphaFoldDB" id="A0A897MTR2"/>
<dbReference type="KEGG" id="hara:AArcS_0386"/>
<feature type="compositionally biased region" description="Polar residues" evidence="1">
    <location>
        <begin position="187"/>
        <end position="204"/>
    </location>
</feature>
<accession>A0A897MTR2</accession>
<dbReference type="GO" id="GO:0016746">
    <property type="term" value="F:acyltransferase activity"/>
    <property type="evidence" value="ECO:0007669"/>
    <property type="project" value="UniProtKB-KW"/>
</dbReference>